<dbReference type="InterPro" id="IPR036249">
    <property type="entry name" value="Thioredoxin-like_sf"/>
</dbReference>
<keyword evidence="4" id="KW-1185">Reference proteome</keyword>
<organism evidence="3 4">
    <name type="scientific">Actinopolyspora saharensis</name>
    <dbReference type="NCBI Taxonomy" id="995062"/>
    <lineage>
        <taxon>Bacteria</taxon>
        <taxon>Bacillati</taxon>
        <taxon>Actinomycetota</taxon>
        <taxon>Actinomycetes</taxon>
        <taxon>Actinopolysporales</taxon>
        <taxon>Actinopolysporaceae</taxon>
        <taxon>Actinopolyspora</taxon>
    </lineage>
</organism>
<sequence length="238" mass="26373">MSTANDTRLATPDENPTVTVTVWSDPGCPWATLALETLRRLAGERVTVEHRAFPLELFNSRPTPREIVDEEIAAISDFLPSLGWRRWRNEDSAYPVSMLPPMEAVRAVASLQGPVAADELDAALRDAFYRRSECITITPTILEVADRCSTVDTELLADALRSGTHRGAVHEDWRTARSGAVRGSPHLFTPDGRSVHNPGAVWESHDASGARRPALRDYDEGWVEKFLDPGYRSRPATT</sequence>
<dbReference type="Pfam" id="PF01323">
    <property type="entry name" value="DSBA"/>
    <property type="match status" value="1"/>
</dbReference>
<evidence type="ECO:0000313" key="4">
    <source>
        <dbReference type="Proteomes" id="UP000199301"/>
    </source>
</evidence>
<keyword evidence="3" id="KW-0413">Isomerase</keyword>
<reference evidence="4" key="1">
    <citation type="submission" date="2016-10" db="EMBL/GenBank/DDBJ databases">
        <authorList>
            <person name="Varghese N."/>
            <person name="Submissions S."/>
        </authorList>
    </citation>
    <scope>NUCLEOTIDE SEQUENCE [LARGE SCALE GENOMIC DNA]</scope>
    <source>
        <strain evidence="4">DSM 45459</strain>
    </source>
</reference>
<dbReference type="OrthoDB" id="155520at2"/>
<dbReference type="Proteomes" id="UP000199301">
    <property type="component" value="Unassembled WGS sequence"/>
</dbReference>
<dbReference type="STRING" id="995062.SAMN04489718_0822"/>
<evidence type="ECO:0000256" key="1">
    <source>
        <dbReference type="SAM" id="MobiDB-lite"/>
    </source>
</evidence>
<evidence type="ECO:0000259" key="2">
    <source>
        <dbReference type="Pfam" id="PF01323"/>
    </source>
</evidence>
<dbReference type="SUPFAM" id="SSF52833">
    <property type="entry name" value="Thioredoxin-like"/>
    <property type="match status" value="1"/>
</dbReference>
<feature type="region of interest" description="Disordered" evidence="1">
    <location>
        <begin position="181"/>
        <end position="208"/>
    </location>
</feature>
<dbReference type="GO" id="GO:0016491">
    <property type="term" value="F:oxidoreductase activity"/>
    <property type="evidence" value="ECO:0007669"/>
    <property type="project" value="InterPro"/>
</dbReference>
<dbReference type="AlphaFoldDB" id="A0A1H0Z3I6"/>
<accession>A0A1H0Z3I6</accession>
<dbReference type="RefSeq" id="WP_092521137.1">
    <property type="nucleotide sequence ID" value="NZ_FNKO01000001.1"/>
</dbReference>
<dbReference type="InterPro" id="IPR001853">
    <property type="entry name" value="DSBA-like_thioredoxin_dom"/>
</dbReference>
<gene>
    <name evidence="3" type="ORF">SAMN04489718_0822</name>
</gene>
<dbReference type="GO" id="GO:0016853">
    <property type="term" value="F:isomerase activity"/>
    <property type="evidence" value="ECO:0007669"/>
    <property type="project" value="UniProtKB-KW"/>
</dbReference>
<proteinExistence type="predicted"/>
<evidence type="ECO:0000313" key="3">
    <source>
        <dbReference type="EMBL" id="SDQ21958.1"/>
    </source>
</evidence>
<protein>
    <submittedName>
        <fullName evidence="3">Predicted dithiol-disulfide isomerase, DsbA family</fullName>
    </submittedName>
</protein>
<dbReference type="Gene3D" id="3.40.30.10">
    <property type="entry name" value="Glutaredoxin"/>
    <property type="match status" value="1"/>
</dbReference>
<name>A0A1H0Z3I6_9ACTN</name>
<feature type="domain" description="DSBA-like thioredoxin" evidence="2">
    <location>
        <begin position="19"/>
        <end position="196"/>
    </location>
</feature>
<dbReference type="EMBL" id="FNKO01000001">
    <property type="protein sequence ID" value="SDQ21958.1"/>
    <property type="molecule type" value="Genomic_DNA"/>
</dbReference>